<comment type="caution">
    <text evidence="2">The sequence shown here is derived from an EMBL/GenBank/DDBJ whole genome shotgun (WGS) entry which is preliminary data.</text>
</comment>
<feature type="region of interest" description="Disordered" evidence="1">
    <location>
        <begin position="175"/>
        <end position="202"/>
    </location>
</feature>
<evidence type="ECO:0000256" key="1">
    <source>
        <dbReference type="SAM" id="MobiDB-lite"/>
    </source>
</evidence>
<dbReference type="OrthoDB" id="5545019at2759"/>
<sequence length="290" mass="31898">MAGAEAGCQLCTVVGVFFVAKGVFNPLWSLVTHCRVLFATYVRKRGLAPEYGGKWAVNNVGYGGLPKKYAGVTEEAMWRFVHVNFGLRVGHDKGGAAADDGHEMRGIINISSISALCPWPYFCHVCSHQGGCQMDYWSYVNSRSINHFHQRRSARALVFKRDDLIQDDFLSANPREVAGKRNRTSGPAPNRDFASSTTQPSEEWQLIPSFNLRLTKDEEQRQFSPSCGGPSPSQPGTSKAFPFPRPKPATMSGVSSPMIPPLHRGGLIITKKGDHQPAVEGMSACPRFQE</sequence>
<evidence type="ECO:0000313" key="3">
    <source>
        <dbReference type="Proteomes" id="UP000770661"/>
    </source>
</evidence>
<protein>
    <submittedName>
        <fullName evidence="2">Uncharacterized protein</fullName>
    </submittedName>
</protein>
<dbReference type="AlphaFoldDB" id="A0A8J4Y1G4"/>
<keyword evidence="3" id="KW-1185">Reference proteome</keyword>
<organism evidence="2 3">
    <name type="scientific">Chionoecetes opilio</name>
    <name type="common">Atlantic snow crab</name>
    <name type="synonym">Cancer opilio</name>
    <dbReference type="NCBI Taxonomy" id="41210"/>
    <lineage>
        <taxon>Eukaryota</taxon>
        <taxon>Metazoa</taxon>
        <taxon>Ecdysozoa</taxon>
        <taxon>Arthropoda</taxon>
        <taxon>Crustacea</taxon>
        <taxon>Multicrustacea</taxon>
        <taxon>Malacostraca</taxon>
        <taxon>Eumalacostraca</taxon>
        <taxon>Eucarida</taxon>
        <taxon>Decapoda</taxon>
        <taxon>Pleocyemata</taxon>
        <taxon>Brachyura</taxon>
        <taxon>Eubrachyura</taxon>
        <taxon>Majoidea</taxon>
        <taxon>Majidae</taxon>
        <taxon>Chionoecetes</taxon>
    </lineage>
</organism>
<dbReference type="Proteomes" id="UP000770661">
    <property type="component" value="Unassembled WGS sequence"/>
</dbReference>
<feature type="region of interest" description="Disordered" evidence="1">
    <location>
        <begin position="218"/>
        <end position="268"/>
    </location>
</feature>
<dbReference type="EMBL" id="JACEEZ010016081">
    <property type="protein sequence ID" value="KAG0718432.1"/>
    <property type="molecule type" value="Genomic_DNA"/>
</dbReference>
<proteinExistence type="predicted"/>
<name>A0A8J4Y1G4_CHIOP</name>
<accession>A0A8J4Y1G4</accession>
<reference evidence="2" key="1">
    <citation type="submission" date="2020-07" db="EMBL/GenBank/DDBJ databases">
        <title>The High-quality genome of the commercially important snow crab, Chionoecetes opilio.</title>
        <authorList>
            <person name="Jeong J.-H."/>
            <person name="Ryu S."/>
        </authorList>
    </citation>
    <scope>NUCLEOTIDE SEQUENCE</scope>
    <source>
        <strain evidence="2">MADBK_172401_WGS</strain>
        <tissue evidence="2">Digestive gland</tissue>
    </source>
</reference>
<feature type="compositionally biased region" description="Low complexity" evidence="1">
    <location>
        <begin position="224"/>
        <end position="236"/>
    </location>
</feature>
<gene>
    <name evidence="2" type="ORF">GWK47_007684</name>
</gene>
<feature type="compositionally biased region" description="Polar residues" evidence="1">
    <location>
        <begin position="193"/>
        <end position="202"/>
    </location>
</feature>
<evidence type="ECO:0000313" key="2">
    <source>
        <dbReference type="EMBL" id="KAG0718432.1"/>
    </source>
</evidence>